<dbReference type="SUPFAM" id="SSF56672">
    <property type="entry name" value="DNA/RNA polymerases"/>
    <property type="match status" value="1"/>
</dbReference>
<dbReference type="InterPro" id="IPR043502">
    <property type="entry name" value="DNA/RNA_pol_sf"/>
</dbReference>
<dbReference type="InterPro" id="IPR017964">
    <property type="entry name" value="DNA-dir_DNA_pol_B_CS"/>
</dbReference>
<proteinExistence type="inferred from homology"/>
<gene>
    <name evidence="8" type="primary">LOC111088790</name>
</gene>
<keyword evidence="7" id="KW-1185">Reference proteome</keyword>
<evidence type="ECO:0000313" key="7">
    <source>
        <dbReference type="Proteomes" id="UP000694941"/>
    </source>
</evidence>
<sequence length="248" mass="28014">YDIRQKALKLTANSMYGCLGFSFSRFYAKPLAALITSKGREILLQTKDLVQKMGLEVIYGDTDSIMINTNSTDYEQVFKLGNKVKGEVNKLYKQLEIDIDGVFKSMLLLKKKKYAALVMNRLPNGQLSCSKELKGLDIVRRDWSGLAKQTGEFVISEILSDKTREDIVEAIHTHLLEVGNKIRDGKVPLTEFTITKQLTKNPEDYPDKKSLPHVQVALRLNSRGGKKLRHGDTVSYIICQVDLVSLNM</sequence>
<evidence type="ECO:0000256" key="3">
    <source>
        <dbReference type="ARBA" id="ARBA00022679"/>
    </source>
</evidence>
<organism evidence="7 8">
    <name type="scientific">Limulus polyphemus</name>
    <name type="common">Atlantic horseshoe crab</name>
    <dbReference type="NCBI Taxonomy" id="6850"/>
    <lineage>
        <taxon>Eukaryota</taxon>
        <taxon>Metazoa</taxon>
        <taxon>Ecdysozoa</taxon>
        <taxon>Arthropoda</taxon>
        <taxon>Chelicerata</taxon>
        <taxon>Merostomata</taxon>
        <taxon>Xiphosura</taxon>
        <taxon>Limulidae</taxon>
        <taxon>Limulus</taxon>
    </lineage>
</organism>
<dbReference type="GeneID" id="111088790"/>
<keyword evidence="5" id="KW-0239">DNA-directed DNA polymerase</keyword>
<evidence type="ECO:0000256" key="4">
    <source>
        <dbReference type="ARBA" id="ARBA00022695"/>
    </source>
</evidence>
<dbReference type="Pfam" id="PF00136">
    <property type="entry name" value="DNA_pol_B"/>
    <property type="match status" value="1"/>
</dbReference>
<evidence type="ECO:0000313" key="8">
    <source>
        <dbReference type="RefSeq" id="XP_022255477.1"/>
    </source>
</evidence>
<evidence type="ECO:0000256" key="1">
    <source>
        <dbReference type="ARBA" id="ARBA00005755"/>
    </source>
</evidence>
<evidence type="ECO:0000259" key="6">
    <source>
        <dbReference type="Pfam" id="PF00136"/>
    </source>
</evidence>
<dbReference type="RefSeq" id="XP_022255477.1">
    <property type="nucleotide sequence ID" value="XM_022399769.1"/>
</dbReference>
<dbReference type="InterPro" id="IPR042087">
    <property type="entry name" value="DNA_pol_B_thumb"/>
</dbReference>
<name>A0ABM1THX1_LIMPO</name>
<dbReference type="InterPro" id="IPR006134">
    <property type="entry name" value="DNA-dir_DNA_pol_B_multi_dom"/>
</dbReference>
<dbReference type="PANTHER" id="PTHR45861:SF1">
    <property type="entry name" value="DNA POLYMERASE ALPHA CATALYTIC SUBUNIT"/>
    <property type="match status" value="1"/>
</dbReference>
<evidence type="ECO:0000256" key="2">
    <source>
        <dbReference type="ARBA" id="ARBA00012417"/>
    </source>
</evidence>
<keyword evidence="3" id="KW-0808">Transferase</keyword>
<dbReference type="NCBIfam" id="TIGR00592">
    <property type="entry name" value="pol2"/>
    <property type="match status" value="1"/>
</dbReference>
<feature type="non-terminal residue" evidence="8">
    <location>
        <position position="1"/>
    </location>
</feature>
<dbReference type="PROSITE" id="PS00116">
    <property type="entry name" value="DNA_POLYMERASE_B"/>
    <property type="match status" value="1"/>
</dbReference>
<protein>
    <recommendedName>
        <fullName evidence="2">DNA-directed DNA polymerase</fullName>
        <ecNumber evidence="2">2.7.7.7</ecNumber>
    </recommendedName>
</protein>
<feature type="domain" description="DNA-directed DNA polymerase family B multifunctional" evidence="6">
    <location>
        <begin position="1"/>
        <end position="240"/>
    </location>
</feature>
<keyword evidence="4" id="KW-0548">Nucleotidyltransferase</keyword>
<reference evidence="8" key="1">
    <citation type="submission" date="2025-08" db="UniProtKB">
        <authorList>
            <consortium name="RefSeq"/>
        </authorList>
    </citation>
    <scope>IDENTIFICATION</scope>
    <source>
        <tissue evidence="8">Muscle</tissue>
    </source>
</reference>
<dbReference type="PANTHER" id="PTHR45861">
    <property type="entry name" value="DNA POLYMERASE ALPHA CATALYTIC SUBUNIT"/>
    <property type="match status" value="1"/>
</dbReference>
<dbReference type="PRINTS" id="PR00106">
    <property type="entry name" value="DNAPOLB"/>
</dbReference>
<dbReference type="Gene3D" id="1.10.132.60">
    <property type="entry name" value="DNA polymerase family B, C-terminal domain"/>
    <property type="match status" value="1"/>
</dbReference>
<dbReference type="Gene3D" id="3.90.1600.10">
    <property type="entry name" value="Palm domain of DNA polymerase"/>
    <property type="match status" value="1"/>
</dbReference>
<dbReference type="InterPro" id="IPR006172">
    <property type="entry name" value="DNA-dir_DNA_pol_B"/>
</dbReference>
<evidence type="ECO:0000256" key="5">
    <source>
        <dbReference type="ARBA" id="ARBA00022932"/>
    </source>
</evidence>
<comment type="similarity">
    <text evidence="1">Belongs to the DNA polymerase type-B family.</text>
</comment>
<accession>A0ABM1THX1</accession>
<dbReference type="EC" id="2.7.7.7" evidence="2"/>
<dbReference type="InterPro" id="IPR023211">
    <property type="entry name" value="DNA_pol_palm_dom_sf"/>
</dbReference>
<dbReference type="Proteomes" id="UP000694941">
    <property type="component" value="Unplaced"/>
</dbReference>